<feature type="transmembrane region" description="Helical" evidence="1">
    <location>
        <begin position="143"/>
        <end position="163"/>
    </location>
</feature>
<feature type="transmembrane region" description="Helical" evidence="1">
    <location>
        <begin position="121"/>
        <end position="137"/>
    </location>
</feature>
<dbReference type="InterPro" id="IPR058581">
    <property type="entry name" value="TM_HPP"/>
</dbReference>
<dbReference type="Proteomes" id="UP001225906">
    <property type="component" value="Unassembled WGS sequence"/>
</dbReference>
<feature type="transmembrane region" description="Helical" evidence="1">
    <location>
        <begin position="84"/>
        <end position="109"/>
    </location>
</feature>
<dbReference type="EMBL" id="JAVCAP010000022">
    <property type="protein sequence ID" value="MDP8568455.1"/>
    <property type="molecule type" value="Genomic_DNA"/>
</dbReference>
<dbReference type="RefSeq" id="WP_306390175.1">
    <property type="nucleotide sequence ID" value="NZ_JAVCAP010000022.1"/>
</dbReference>
<evidence type="ECO:0000313" key="4">
    <source>
        <dbReference type="Proteomes" id="UP001225906"/>
    </source>
</evidence>
<comment type="caution">
    <text evidence="3">The sequence shown here is derived from an EMBL/GenBank/DDBJ whole genome shotgun (WGS) entry which is preliminary data.</text>
</comment>
<dbReference type="PANTHER" id="PTHR33741">
    <property type="entry name" value="TRANSMEMBRANE PROTEIN DDB_G0269096-RELATED"/>
    <property type="match status" value="1"/>
</dbReference>
<proteinExistence type="predicted"/>
<evidence type="ECO:0000313" key="3">
    <source>
        <dbReference type="EMBL" id="MDP8568455.1"/>
    </source>
</evidence>
<name>A0ABT9JV32_9PROT</name>
<evidence type="ECO:0000256" key="1">
    <source>
        <dbReference type="SAM" id="Phobius"/>
    </source>
</evidence>
<keyword evidence="4" id="KW-1185">Reference proteome</keyword>
<gene>
    <name evidence="3" type="ORF">Q9291_11400</name>
</gene>
<feature type="domain" description="HPP transmembrane region" evidence="2">
    <location>
        <begin position="17"/>
        <end position="170"/>
    </location>
</feature>
<dbReference type="PANTHER" id="PTHR33741:SF5">
    <property type="entry name" value="TRANSMEMBRANE PROTEIN DDB_G0269096-RELATED"/>
    <property type="match status" value="1"/>
</dbReference>
<evidence type="ECO:0000259" key="2">
    <source>
        <dbReference type="Pfam" id="PF04982"/>
    </source>
</evidence>
<accession>A0ABT9JV32</accession>
<keyword evidence="1" id="KW-1133">Transmembrane helix</keyword>
<sequence length="174" mass="18646">MMKLLEKLAGERAALPPKFTGKAILMAGLGGMIAISIAALMSARLDQLLVLGSFGASCVILFAYPDAPFAQPRNVIGGHFLSSLIGLLVVSQLGVAWWALGLAVGLAIAGMMFTRTVHPPAGSNPVIVWLVASQGAFSWQFLWFPTLFGAIIITIVALIYNNLTREGKYPKYWL</sequence>
<keyword evidence="1" id="KW-0812">Transmembrane</keyword>
<organism evidence="3 4">
    <name type="scientific">Methylophilus aquaticus</name>
    <dbReference type="NCBI Taxonomy" id="1971610"/>
    <lineage>
        <taxon>Bacteria</taxon>
        <taxon>Pseudomonadati</taxon>
        <taxon>Pseudomonadota</taxon>
        <taxon>Betaproteobacteria</taxon>
        <taxon>Nitrosomonadales</taxon>
        <taxon>Methylophilaceae</taxon>
        <taxon>Methylophilus</taxon>
    </lineage>
</organism>
<dbReference type="InterPro" id="IPR007065">
    <property type="entry name" value="HPP"/>
</dbReference>
<reference evidence="4" key="1">
    <citation type="journal article" date="2019" name="Int. J. Syst. Evol. Microbiol.">
        <title>The Global Catalogue of Microorganisms (GCM) 10K type strain sequencing project: providing services to taxonomists for standard genome sequencing and annotation.</title>
        <authorList>
            <consortium name="The Broad Institute Genomics Platform"/>
            <consortium name="The Broad Institute Genome Sequencing Center for Infectious Disease"/>
            <person name="Wu L."/>
            <person name="Ma J."/>
        </authorList>
    </citation>
    <scope>NUCLEOTIDE SEQUENCE [LARGE SCALE GENOMIC DNA]</scope>
    <source>
        <strain evidence="4">VKM B-3159</strain>
    </source>
</reference>
<dbReference type="Pfam" id="PF04982">
    <property type="entry name" value="TM_HPP"/>
    <property type="match status" value="1"/>
</dbReference>
<feature type="transmembrane region" description="Helical" evidence="1">
    <location>
        <begin position="48"/>
        <end position="64"/>
    </location>
</feature>
<keyword evidence="1" id="KW-0472">Membrane</keyword>
<protein>
    <submittedName>
        <fullName evidence="3">HPP family protein</fullName>
    </submittedName>
</protein>
<feature type="transmembrane region" description="Helical" evidence="1">
    <location>
        <begin position="20"/>
        <end position="41"/>
    </location>
</feature>